<gene>
    <name evidence="1" type="ORF">HNQ96_000810</name>
</gene>
<proteinExistence type="predicted"/>
<accession>A0A8E2BAP6</accession>
<dbReference type="Proteomes" id="UP000532373">
    <property type="component" value="Unassembled WGS sequence"/>
</dbReference>
<reference evidence="1 2" key="1">
    <citation type="submission" date="2020-08" db="EMBL/GenBank/DDBJ databases">
        <title>Genomic Encyclopedia of Type Strains, Phase IV (KMG-IV): sequencing the most valuable type-strain genomes for metagenomic binning, comparative biology and taxonomic classification.</title>
        <authorList>
            <person name="Goeker M."/>
        </authorList>
    </citation>
    <scope>NUCLEOTIDE SEQUENCE [LARGE SCALE GENOMIC DNA]</scope>
    <source>
        <strain evidence="1 2">DSM 17454</strain>
    </source>
</reference>
<name>A0A8E2BAP6_9HYPH</name>
<dbReference type="EMBL" id="JACHGI010000001">
    <property type="protein sequence ID" value="MBB6464963.1"/>
    <property type="molecule type" value="Genomic_DNA"/>
</dbReference>
<sequence length="99" mass="10490">MNKPFRSIKSSMVNLLRASRFRSLEERIGIVGFAAALIFAMAHSLCVSEGRGIGTNRGEAAISTAKSVGNHDATPSQASLRNTQSFVEAMANGVGGHRN</sequence>
<comment type="caution">
    <text evidence="1">The sequence shown here is derived from an EMBL/GenBank/DDBJ whole genome shotgun (WGS) entry which is preliminary data.</text>
</comment>
<dbReference type="RefSeq" id="WP_184767489.1">
    <property type="nucleotide sequence ID" value="NZ_JACHGI010000001.1"/>
</dbReference>
<organism evidence="1 2">
    <name type="scientific">Aminobacter carboxidus</name>
    <dbReference type="NCBI Taxonomy" id="376165"/>
    <lineage>
        <taxon>Bacteria</taxon>
        <taxon>Pseudomonadati</taxon>
        <taxon>Pseudomonadota</taxon>
        <taxon>Alphaproteobacteria</taxon>
        <taxon>Hyphomicrobiales</taxon>
        <taxon>Phyllobacteriaceae</taxon>
        <taxon>Aminobacter</taxon>
    </lineage>
</organism>
<dbReference type="AlphaFoldDB" id="A0A8E2BAP6"/>
<protein>
    <submittedName>
        <fullName evidence="1">Uncharacterized protein</fullName>
    </submittedName>
</protein>
<evidence type="ECO:0000313" key="1">
    <source>
        <dbReference type="EMBL" id="MBB6464963.1"/>
    </source>
</evidence>
<evidence type="ECO:0000313" key="2">
    <source>
        <dbReference type="Proteomes" id="UP000532373"/>
    </source>
</evidence>